<name>A0A314L5J0_NICAT</name>
<keyword evidence="2" id="KW-0732">Signal</keyword>
<dbReference type="Proteomes" id="UP000187609">
    <property type="component" value="Unassembled WGS sequence"/>
</dbReference>
<evidence type="ECO:0000256" key="1">
    <source>
        <dbReference type="SAM" id="MobiDB-lite"/>
    </source>
</evidence>
<dbReference type="Gramene" id="OIT36823">
    <property type="protein sequence ID" value="OIT36823"/>
    <property type="gene ID" value="A4A49_17841"/>
</dbReference>
<feature type="chain" id="PRO_5016348600" evidence="2">
    <location>
        <begin position="23"/>
        <end position="119"/>
    </location>
</feature>
<comment type="caution">
    <text evidence="3">The sequence shown here is derived from an EMBL/GenBank/DDBJ whole genome shotgun (WGS) entry which is preliminary data.</text>
</comment>
<feature type="region of interest" description="Disordered" evidence="1">
    <location>
        <begin position="54"/>
        <end position="119"/>
    </location>
</feature>
<evidence type="ECO:0000313" key="4">
    <source>
        <dbReference type="Proteomes" id="UP000187609"/>
    </source>
</evidence>
<gene>
    <name evidence="3" type="ORF">A4A49_17841</name>
</gene>
<sequence length="119" mass="12558">MSSRVIMVIVALVGTLVCGINGERSYSKKLFEGGGIGFSDFTENPTPDVKQFGGIGGFPEIDSPQTDQSNQHPFGANFIPTPDQQPLCGSQHPLSTGDPITNGWNMIPVDSSSFTPVSG</sequence>
<proteinExistence type="predicted"/>
<feature type="compositionally biased region" description="Polar residues" evidence="1">
    <location>
        <begin position="82"/>
        <end position="119"/>
    </location>
</feature>
<accession>A0A314L5J0</accession>
<dbReference type="AlphaFoldDB" id="A0A314L5J0"/>
<protein>
    <submittedName>
        <fullName evidence="3">Uncharacterized protein</fullName>
    </submittedName>
</protein>
<evidence type="ECO:0000313" key="3">
    <source>
        <dbReference type="EMBL" id="OIT36823.1"/>
    </source>
</evidence>
<evidence type="ECO:0000256" key="2">
    <source>
        <dbReference type="SAM" id="SignalP"/>
    </source>
</evidence>
<keyword evidence="4" id="KW-1185">Reference proteome</keyword>
<feature type="signal peptide" evidence="2">
    <location>
        <begin position="1"/>
        <end position="22"/>
    </location>
</feature>
<organism evidence="3 4">
    <name type="scientific">Nicotiana attenuata</name>
    <name type="common">Coyote tobacco</name>
    <dbReference type="NCBI Taxonomy" id="49451"/>
    <lineage>
        <taxon>Eukaryota</taxon>
        <taxon>Viridiplantae</taxon>
        <taxon>Streptophyta</taxon>
        <taxon>Embryophyta</taxon>
        <taxon>Tracheophyta</taxon>
        <taxon>Spermatophyta</taxon>
        <taxon>Magnoliopsida</taxon>
        <taxon>eudicotyledons</taxon>
        <taxon>Gunneridae</taxon>
        <taxon>Pentapetalae</taxon>
        <taxon>asterids</taxon>
        <taxon>lamiids</taxon>
        <taxon>Solanales</taxon>
        <taxon>Solanaceae</taxon>
        <taxon>Nicotianoideae</taxon>
        <taxon>Nicotianeae</taxon>
        <taxon>Nicotiana</taxon>
    </lineage>
</organism>
<reference evidence="3" key="1">
    <citation type="submission" date="2016-11" db="EMBL/GenBank/DDBJ databases">
        <title>The genome of Nicotiana attenuata.</title>
        <authorList>
            <person name="Xu S."/>
            <person name="Brockmoeller T."/>
            <person name="Gaquerel E."/>
            <person name="Navarro A."/>
            <person name="Kuhl H."/>
            <person name="Gase K."/>
            <person name="Ling Z."/>
            <person name="Zhou W."/>
            <person name="Kreitzer C."/>
            <person name="Stanke M."/>
            <person name="Tang H."/>
            <person name="Lyons E."/>
            <person name="Pandey P."/>
            <person name="Pandey S.P."/>
            <person name="Timmermann B."/>
            <person name="Baldwin I.T."/>
        </authorList>
    </citation>
    <scope>NUCLEOTIDE SEQUENCE [LARGE SCALE GENOMIC DNA]</scope>
    <source>
        <strain evidence="3">UT</strain>
    </source>
</reference>
<dbReference type="EMBL" id="MJEQ01000387">
    <property type="protein sequence ID" value="OIT36823.1"/>
    <property type="molecule type" value="Genomic_DNA"/>
</dbReference>
<feature type="compositionally biased region" description="Polar residues" evidence="1">
    <location>
        <begin position="63"/>
        <end position="72"/>
    </location>
</feature>